<dbReference type="RefSeq" id="WP_338211616.1">
    <property type="nucleotide sequence ID" value="NZ_JAYMFF010000031.1"/>
</dbReference>
<proteinExistence type="predicted"/>
<dbReference type="NCBIfam" id="TIGR03233">
    <property type="entry name" value="DNA_S_dndB"/>
    <property type="match status" value="1"/>
</dbReference>
<dbReference type="Proteomes" id="UP001349994">
    <property type="component" value="Unassembled WGS sequence"/>
</dbReference>
<evidence type="ECO:0000313" key="1">
    <source>
        <dbReference type="EMBL" id="MEC4177042.1"/>
    </source>
</evidence>
<comment type="caution">
    <text evidence="1">The sequence shown here is derived from an EMBL/GenBank/DDBJ whole genome shotgun (WGS) entry which is preliminary data.</text>
</comment>
<gene>
    <name evidence="1" type="primary">dndB</name>
    <name evidence="1" type="ORF">VIN30_11335</name>
</gene>
<dbReference type="CDD" id="cd16412">
    <property type="entry name" value="dndB"/>
    <property type="match status" value="1"/>
</dbReference>
<keyword evidence="2" id="KW-1185">Reference proteome</keyword>
<dbReference type="InterPro" id="IPR017642">
    <property type="entry name" value="DNA_S_mod_DndB"/>
</dbReference>
<dbReference type="NCBIfam" id="TIGR03187">
    <property type="entry name" value="DGQHR"/>
    <property type="match status" value="1"/>
</dbReference>
<protein>
    <submittedName>
        <fullName evidence="1">DNA sulfur modification protein DndB</fullName>
    </submittedName>
</protein>
<name>A0ABU6IKP3_9ACTN</name>
<accession>A0ABU6IKP3</accession>
<evidence type="ECO:0000313" key="2">
    <source>
        <dbReference type="Proteomes" id="UP001349994"/>
    </source>
</evidence>
<reference evidence="1 2" key="1">
    <citation type="submission" date="2024-01" db="EMBL/GenBank/DDBJ databases">
        <title>novel species in genus Adlercreutzia.</title>
        <authorList>
            <person name="Liu X."/>
        </authorList>
    </citation>
    <scope>NUCLEOTIDE SEQUENCE [LARGE SCALE GENOMIC DNA]</scope>
    <source>
        <strain evidence="1 2">R7</strain>
    </source>
</reference>
<organism evidence="1 2">
    <name type="scientific">Adlercreutzia wanghongyangiae</name>
    <dbReference type="NCBI Taxonomy" id="3111451"/>
    <lineage>
        <taxon>Bacteria</taxon>
        <taxon>Bacillati</taxon>
        <taxon>Actinomycetota</taxon>
        <taxon>Coriobacteriia</taxon>
        <taxon>Eggerthellales</taxon>
        <taxon>Eggerthellaceae</taxon>
        <taxon>Adlercreutzia</taxon>
    </lineage>
</organism>
<sequence>MDFAYRFPAVRGLQAGRNYYIAMLPLRMLPKLFVSDDEYIQPEYRAQRRLNEQRIPEICNYILDNPNTYVFSALAASIDGEIEFNEVGSGPLGMLEVSMDATFLINDGQHRIAAILDALSERDDLGSETISVVFYEDQGLARSQQMFTDLNKHAVRTSNSISELYDSRDELAVATRMAVKEVDFIDRYTDKEKDNLGKLSASLFTLNMFYKANKKILAGDDVSDLFSRFLVQYWSAVASHMQPWIDLDSRSLSKQDLREKTIATQSVCLQALGRVGAYFFKEGDDLVALECLEEIDWSRDADIWHLRTINSKGRIITNEAAIYLTANAIKTSLGIPLGEEERERESSFLAGRHEGNGK</sequence>
<dbReference type="Pfam" id="PF14072">
    <property type="entry name" value="DndB"/>
    <property type="match status" value="1"/>
</dbReference>
<dbReference type="InterPro" id="IPR017601">
    <property type="entry name" value="DGQHR-contain_dom"/>
</dbReference>
<dbReference type="EMBL" id="JAYMFF010000031">
    <property type="protein sequence ID" value="MEC4177042.1"/>
    <property type="molecule type" value="Genomic_DNA"/>
</dbReference>